<evidence type="ECO:0000313" key="6">
    <source>
        <dbReference type="Proteomes" id="UP000321947"/>
    </source>
</evidence>
<proteinExistence type="inferred from homology"/>
<dbReference type="Proteomes" id="UP000321393">
    <property type="component" value="Unassembled WGS sequence"/>
</dbReference>
<evidence type="ECO:0000313" key="4">
    <source>
        <dbReference type="EMBL" id="TYK08678.1"/>
    </source>
</evidence>
<dbReference type="Gene3D" id="3.30.530.20">
    <property type="match status" value="1"/>
</dbReference>
<dbReference type="SUPFAM" id="SSF55961">
    <property type="entry name" value="Bet v1-like"/>
    <property type="match status" value="1"/>
</dbReference>
<dbReference type="Pfam" id="PF00407">
    <property type="entry name" value="Bet_v_1"/>
    <property type="match status" value="1"/>
</dbReference>
<dbReference type="AlphaFoldDB" id="A0A5D3CBV6"/>
<dbReference type="InterPro" id="IPR000916">
    <property type="entry name" value="Bet_v_I/MLP"/>
</dbReference>
<name>A0A5D3CBV6_CUCMM</name>
<evidence type="ECO:0000259" key="2">
    <source>
        <dbReference type="SMART" id="SM01037"/>
    </source>
</evidence>
<dbReference type="EMBL" id="SSTD01012495">
    <property type="protein sequence ID" value="TYK08678.1"/>
    <property type="molecule type" value="Genomic_DNA"/>
</dbReference>
<accession>A0A5D3CBV6</accession>
<dbReference type="PANTHER" id="PTHR31338">
    <property type="entry name" value="POLYKETIDE CYCLASE/DEHYDRASE AND LIPID TRANSPORT SUPERFAMILY PROTEIN"/>
    <property type="match status" value="1"/>
</dbReference>
<dbReference type="InterPro" id="IPR052006">
    <property type="entry name" value="MLP-like"/>
</dbReference>
<dbReference type="OrthoDB" id="1072116at2759"/>
<evidence type="ECO:0000256" key="1">
    <source>
        <dbReference type="ARBA" id="ARBA00038242"/>
    </source>
</evidence>
<dbReference type="PANTHER" id="PTHR31338:SF20">
    <property type="entry name" value="BET V I_MAJOR LATEX PROTEIN DOMAIN-CONTAINING PROTEIN"/>
    <property type="match status" value="1"/>
</dbReference>
<gene>
    <name evidence="4" type="ORF">E5676_scaffold118G00260</name>
    <name evidence="3" type="ORF">E6C27_scaffold1591G00410</name>
</gene>
<dbReference type="CDD" id="cd07816">
    <property type="entry name" value="Bet_v1-like"/>
    <property type="match status" value="1"/>
</dbReference>
<evidence type="ECO:0000313" key="5">
    <source>
        <dbReference type="Proteomes" id="UP000321393"/>
    </source>
</evidence>
<reference evidence="5 6" key="1">
    <citation type="submission" date="2019-08" db="EMBL/GenBank/DDBJ databases">
        <title>Draft genome sequences of two oriental melons (Cucumis melo L. var makuwa).</title>
        <authorList>
            <person name="Kwon S.-Y."/>
        </authorList>
    </citation>
    <scope>NUCLEOTIDE SEQUENCE [LARGE SCALE GENOMIC DNA]</scope>
    <source>
        <strain evidence="6">cv. Chang Bougi</strain>
        <strain evidence="5">cv. SW 3</strain>
        <tissue evidence="4">Leaf</tissue>
    </source>
</reference>
<dbReference type="SMART" id="SM01037">
    <property type="entry name" value="Bet_v_1"/>
    <property type="match status" value="1"/>
</dbReference>
<evidence type="ECO:0000313" key="3">
    <source>
        <dbReference type="EMBL" id="KAA0049843.1"/>
    </source>
</evidence>
<dbReference type="InterPro" id="IPR023393">
    <property type="entry name" value="START-like_dom_sf"/>
</dbReference>
<feature type="domain" description="Bet v I/Major latex protein" evidence="2">
    <location>
        <begin position="2"/>
        <end position="151"/>
    </location>
</feature>
<dbReference type="Proteomes" id="UP000321947">
    <property type="component" value="Unassembled WGS sequence"/>
</dbReference>
<protein>
    <submittedName>
        <fullName evidence="4">MLP-like protein 28</fullName>
    </submittedName>
</protein>
<sequence>MSLIGKLVSELEINAAAEKFYEIFKDQCFHVPKITPRCIQQVEIHGTNWDGHGHGSIKSWYYTIDGKAEVFKERVEFHDDKLLIVLDGVGGDVFKNYKSFKPAYQFVPKDRNHCQAILSIEYEKHHHGSPDPHKYIDLMIGITNDIGSHIK</sequence>
<comment type="similarity">
    <text evidence="1">Belongs to the MLP family.</text>
</comment>
<dbReference type="SMR" id="A0A5D3CBV6"/>
<dbReference type="GO" id="GO:0006952">
    <property type="term" value="P:defense response"/>
    <property type="evidence" value="ECO:0007669"/>
    <property type="project" value="InterPro"/>
</dbReference>
<organism evidence="4 6">
    <name type="scientific">Cucumis melo var. makuwa</name>
    <name type="common">Oriental melon</name>
    <dbReference type="NCBI Taxonomy" id="1194695"/>
    <lineage>
        <taxon>Eukaryota</taxon>
        <taxon>Viridiplantae</taxon>
        <taxon>Streptophyta</taxon>
        <taxon>Embryophyta</taxon>
        <taxon>Tracheophyta</taxon>
        <taxon>Spermatophyta</taxon>
        <taxon>Magnoliopsida</taxon>
        <taxon>eudicotyledons</taxon>
        <taxon>Gunneridae</taxon>
        <taxon>Pentapetalae</taxon>
        <taxon>rosids</taxon>
        <taxon>fabids</taxon>
        <taxon>Cucurbitales</taxon>
        <taxon>Cucurbitaceae</taxon>
        <taxon>Benincaseae</taxon>
        <taxon>Cucumis</taxon>
    </lineage>
</organism>
<dbReference type="EMBL" id="SSTE01012020">
    <property type="protein sequence ID" value="KAA0049843.1"/>
    <property type="molecule type" value="Genomic_DNA"/>
</dbReference>
<comment type="caution">
    <text evidence="4">The sequence shown here is derived from an EMBL/GenBank/DDBJ whole genome shotgun (WGS) entry which is preliminary data.</text>
</comment>